<evidence type="ECO:0000313" key="3">
    <source>
        <dbReference type="EMBL" id="SDJ50032.1"/>
    </source>
</evidence>
<dbReference type="EMBL" id="FNEI01000011">
    <property type="protein sequence ID" value="SDJ50032.1"/>
    <property type="molecule type" value="Genomic_DNA"/>
</dbReference>
<dbReference type="STRING" id="1045773.SAMN05216555_111113"/>
<feature type="compositionally biased region" description="Low complexity" evidence="1">
    <location>
        <begin position="36"/>
        <end position="75"/>
    </location>
</feature>
<dbReference type="PROSITE" id="PS51257">
    <property type="entry name" value="PROKAR_LIPOPROTEIN"/>
    <property type="match status" value="1"/>
</dbReference>
<protein>
    <recommendedName>
        <fullName evidence="5">Lipoprotein</fullName>
    </recommendedName>
</protein>
<evidence type="ECO:0008006" key="5">
    <source>
        <dbReference type="Google" id="ProtNLM"/>
    </source>
</evidence>
<keyword evidence="2" id="KW-0732">Signal</keyword>
<feature type="region of interest" description="Disordered" evidence="1">
    <location>
        <begin position="30"/>
        <end position="76"/>
    </location>
</feature>
<reference evidence="4" key="1">
    <citation type="submission" date="2016-10" db="EMBL/GenBank/DDBJ databases">
        <authorList>
            <person name="Varghese N."/>
            <person name="Submissions S."/>
        </authorList>
    </citation>
    <scope>NUCLEOTIDE SEQUENCE [LARGE SCALE GENOMIC DNA]</scope>
    <source>
        <strain evidence="4">CGMCC 1.10783</strain>
    </source>
</reference>
<feature type="signal peptide" evidence="2">
    <location>
        <begin position="1"/>
        <end position="25"/>
    </location>
</feature>
<sequence length="266" mass="26995">MNGNRAANGSLVLAALLLTAGLAACSEEGKGGQVWTAGSPSAGASATGSATPSGGTPSGSPTASGTATPGAVPTADRWKTYTDAGRKVSFELPEEWIVQSVTPNAGSLPGALKVEVKDAEGGYIATLHTGLQPAKAPACSPKASRSYVVLSSVPVDLPHADTDATISPRVVFRVIQGYKYFGSYGITNLVAGAGGKACQLRNLVQGAAGKGDIFFGDLPAVRAFAPDEKVAPAKSFDTLGQAAQYVDQGTEFANVQRMLLSLKANP</sequence>
<accession>A0A1G8U892</accession>
<dbReference type="RefSeq" id="WP_074589970.1">
    <property type="nucleotide sequence ID" value="NZ_FNEI01000011.1"/>
</dbReference>
<proteinExistence type="predicted"/>
<dbReference type="OrthoDB" id="4963467at2"/>
<gene>
    <name evidence="3" type="ORF">SAMN05216555_111113</name>
</gene>
<name>A0A1G8U892_9MICC</name>
<dbReference type="Proteomes" id="UP000182130">
    <property type="component" value="Unassembled WGS sequence"/>
</dbReference>
<keyword evidence="4" id="KW-1185">Reference proteome</keyword>
<dbReference type="AlphaFoldDB" id="A0A1G8U892"/>
<evidence type="ECO:0000256" key="2">
    <source>
        <dbReference type="SAM" id="SignalP"/>
    </source>
</evidence>
<feature type="chain" id="PRO_5039669842" description="Lipoprotein" evidence="2">
    <location>
        <begin position="26"/>
        <end position="266"/>
    </location>
</feature>
<organism evidence="3 4">
    <name type="scientific">Arthrobacter cupressi</name>
    <dbReference type="NCBI Taxonomy" id="1045773"/>
    <lineage>
        <taxon>Bacteria</taxon>
        <taxon>Bacillati</taxon>
        <taxon>Actinomycetota</taxon>
        <taxon>Actinomycetes</taxon>
        <taxon>Micrococcales</taxon>
        <taxon>Micrococcaceae</taxon>
        <taxon>Arthrobacter</taxon>
    </lineage>
</organism>
<evidence type="ECO:0000313" key="4">
    <source>
        <dbReference type="Proteomes" id="UP000182130"/>
    </source>
</evidence>
<evidence type="ECO:0000256" key="1">
    <source>
        <dbReference type="SAM" id="MobiDB-lite"/>
    </source>
</evidence>